<evidence type="ECO:0000313" key="1">
    <source>
        <dbReference type="EMBL" id="KAL2041627.1"/>
    </source>
</evidence>
<sequence length="128" mass="14185">MLFKTPFQLLGTPHQSLSDAAFPHEHQLPYRQLFPSVAWSLTGMLIGTREKTPTLSPLMVWVKPAPQPDDLGYIGRPLGLCTGLTELHRRRLPTWDATVVTVSIKRTPMLSRHACAALLTAGLYIDPG</sequence>
<protein>
    <submittedName>
        <fullName evidence="1">Uncharacterized protein</fullName>
    </submittedName>
</protein>
<comment type="caution">
    <text evidence="1">The sequence shown here is derived from an EMBL/GenBank/DDBJ whole genome shotgun (WGS) entry which is preliminary data.</text>
</comment>
<organism evidence="1 2">
    <name type="scientific">Stereocaulon virgatum</name>
    <dbReference type="NCBI Taxonomy" id="373712"/>
    <lineage>
        <taxon>Eukaryota</taxon>
        <taxon>Fungi</taxon>
        <taxon>Dikarya</taxon>
        <taxon>Ascomycota</taxon>
        <taxon>Pezizomycotina</taxon>
        <taxon>Lecanoromycetes</taxon>
        <taxon>OSLEUM clade</taxon>
        <taxon>Lecanoromycetidae</taxon>
        <taxon>Lecanorales</taxon>
        <taxon>Lecanorineae</taxon>
        <taxon>Stereocaulaceae</taxon>
        <taxon>Stereocaulon</taxon>
    </lineage>
</organism>
<name>A0ABR4AAW6_9LECA</name>
<accession>A0ABR4AAW6</accession>
<gene>
    <name evidence="1" type="ORF">N7G274_005411</name>
</gene>
<reference evidence="1 2" key="1">
    <citation type="submission" date="2024-09" db="EMBL/GenBank/DDBJ databases">
        <title>Rethinking Asexuality: The Enigmatic Case of Functional Sexual Genes in Lepraria (Stereocaulaceae).</title>
        <authorList>
            <person name="Doellman M."/>
            <person name="Sun Y."/>
            <person name="Barcenas-Pena A."/>
            <person name="Lumbsch H.T."/>
            <person name="Grewe F."/>
        </authorList>
    </citation>
    <scope>NUCLEOTIDE SEQUENCE [LARGE SCALE GENOMIC DNA]</scope>
    <source>
        <strain evidence="1 2">Mercado 3170</strain>
    </source>
</reference>
<evidence type="ECO:0000313" key="2">
    <source>
        <dbReference type="Proteomes" id="UP001590950"/>
    </source>
</evidence>
<keyword evidence="2" id="KW-1185">Reference proteome</keyword>
<proteinExistence type="predicted"/>
<dbReference type="EMBL" id="JBEFKJ010000016">
    <property type="protein sequence ID" value="KAL2041627.1"/>
    <property type="molecule type" value="Genomic_DNA"/>
</dbReference>
<dbReference type="Proteomes" id="UP001590950">
    <property type="component" value="Unassembled WGS sequence"/>
</dbReference>